<proteinExistence type="predicted"/>
<evidence type="ECO:0000313" key="3">
    <source>
        <dbReference type="EMBL" id="CAH2070829.1"/>
    </source>
</evidence>
<evidence type="ECO:0000259" key="2">
    <source>
        <dbReference type="PROSITE" id="PS51371"/>
    </source>
</evidence>
<dbReference type="EMBL" id="OU466862">
    <property type="protein sequence ID" value="CAH2070829.1"/>
    <property type="molecule type" value="Genomic_DNA"/>
</dbReference>
<dbReference type="SMART" id="SM00116">
    <property type="entry name" value="CBS"/>
    <property type="match status" value="1"/>
</dbReference>
<dbReference type="Proteomes" id="UP000836841">
    <property type="component" value="Chromosome 6"/>
</dbReference>
<dbReference type="InterPro" id="IPR000644">
    <property type="entry name" value="CBS_dom"/>
</dbReference>
<accession>A0AAU9SSD3</accession>
<protein>
    <recommendedName>
        <fullName evidence="2">CBS domain-containing protein</fullName>
    </recommendedName>
</protein>
<dbReference type="InterPro" id="IPR046342">
    <property type="entry name" value="CBS_dom_sf"/>
</dbReference>
<dbReference type="SUPFAM" id="SSF54631">
    <property type="entry name" value="CBS-domain pair"/>
    <property type="match status" value="1"/>
</dbReference>
<evidence type="ECO:0000256" key="1">
    <source>
        <dbReference type="PROSITE-ProRule" id="PRU00703"/>
    </source>
</evidence>
<dbReference type="AlphaFoldDB" id="A0AAU9SSD3"/>
<dbReference type="Gene3D" id="3.10.580.10">
    <property type="entry name" value="CBS-domain"/>
    <property type="match status" value="1"/>
</dbReference>
<dbReference type="PROSITE" id="PS51371">
    <property type="entry name" value="CBS"/>
    <property type="match status" value="1"/>
</dbReference>
<evidence type="ECO:0000313" key="4">
    <source>
        <dbReference type="Proteomes" id="UP000836841"/>
    </source>
</evidence>
<name>A0AAU9SSD3_THLAR</name>
<sequence>MSKDHIIKIYEDEPVLQAFKLMRRKRIGGIPIVEMKSEKPVGNISIRDVHFLLTAPDIYHDYSLLVVNHNEELLSGSERASWGYISTYDEWCHRLHKEPYAKGTDLDARRREDP</sequence>
<gene>
    <name evidence="3" type="ORF">TAV2_LOCUS21266</name>
</gene>
<dbReference type="Pfam" id="PF00571">
    <property type="entry name" value="CBS"/>
    <property type="match status" value="1"/>
</dbReference>
<organism evidence="3 4">
    <name type="scientific">Thlaspi arvense</name>
    <name type="common">Field penny-cress</name>
    <dbReference type="NCBI Taxonomy" id="13288"/>
    <lineage>
        <taxon>Eukaryota</taxon>
        <taxon>Viridiplantae</taxon>
        <taxon>Streptophyta</taxon>
        <taxon>Embryophyta</taxon>
        <taxon>Tracheophyta</taxon>
        <taxon>Spermatophyta</taxon>
        <taxon>Magnoliopsida</taxon>
        <taxon>eudicotyledons</taxon>
        <taxon>Gunneridae</taxon>
        <taxon>Pentapetalae</taxon>
        <taxon>rosids</taxon>
        <taxon>malvids</taxon>
        <taxon>Brassicales</taxon>
        <taxon>Brassicaceae</taxon>
        <taxon>Thlaspideae</taxon>
        <taxon>Thlaspi</taxon>
    </lineage>
</organism>
<reference evidence="3 4" key="1">
    <citation type="submission" date="2022-03" db="EMBL/GenBank/DDBJ databases">
        <authorList>
            <person name="Nunn A."/>
            <person name="Chopra R."/>
            <person name="Nunn A."/>
            <person name="Contreras Garrido A."/>
        </authorList>
    </citation>
    <scope>NUCLEOTIDE SEQUENCE [LARGE SCALE GENOMIC DNA]</scope>
</reference>
<feature type="domain" description="CBS" evidence="2">
    <location>
        <begin position="1"/>
        <end position="62"/>
    </location>
</feature>
<keyword evidence="4" id="KW-1185">Reference proteome</keyword>
<keyword evidence="1" id="KW-0129">CBS domain</keyword>